<feature type="region of interest" description="Disordered" evidence="3">
    <location>
        <begin position="1"/>
        <end position="23"/>
    </location>
</feature>
<dbReference type="Proteomes" id="UP000189777">
    <property type="component" value="Unassembled WGS sequence"/>
</dbReference>
<dbReference type="InterPro" id="IPR020845">
    <property type="entry name" value="AMP-binding_CS"/>
</dbReference>
<dbReference type="InterPro" id="IPR042099">
    <property type="entry name" value="ANL_N_sf"/>
</dbReference>
<evidence type="ECO:0000313" key="6">
    <source>
        <dbReference type="EMBL" id="SKC66947.1"/>
    </source>
</evidence>
<dbReference type="PROSITE" id="PS00455">
    <property type="entry name" value="AMP_BINDING"/>
    <property type="match status" value="1"/>
</dbReference>
<gene>
    <name evidence="6" type="ORF">SAMN04324258_2389</name>
</gene>
<dbReference type="PANTHER" id="PTHR24096:SF149">
    <property type="entry name" value="AMP-BINDING DOMAIN-CONTAINING PROTEIN-RELATED"/>
    <property type="match status" value="1"/>
</dbReference>
<dbReference type="GO" id="GO:0016405">
    <property type="term" value="F:CoA-ligase activity"/>
    <property type="evidence" value="ECO:0007669"/>
    <property type="project" value="TreeGrafter"/>
</dbReference>
<protein>
    <submittedName>
        <fullName evidence="6">Acyl-CoA synthetase (AMP-forming)/AMP-acid ligase II</fullName>
    </submittedName>
</protein>
<dbReference type="AlphaFoldDB" id="A0A1T5KTC0"/>
<comment type="similarity">
    <text evidence="1">Belongs to the ATP-dependent AMP-binding enzyme family.</text>
</comment>
<dbReference type="PANTHER" id="PTHR24096">
    <property type="entry name" value="LONG-CHAIN-FATTY-ACID--COA LIGASE"/>
    <property type="match status" value="1"/>
</dbReference>
<dbReference type="SUPFAM" id="SSF56801">
    <property type="entry name" value="Acetyl-CoA synthetase-like"/>
    <property type="match status" value="1"/>
</dbReference>
<evidence type="ECO:0000256" key="3">
    <source>
        <dbReference type="SAM" id="MobiDB-lite"/>
    </source>
</evidence>
<evidence type="ECO:0000313" key="7">
    <source>
        <dbReference type="Proteomes" id="UP000189777"/>
    </source>
</evidence>
<feature type="compositionally biased region" description="Basic and acidic residues" evidence="3">
    <location>
        <begin position="11"/>
        <end position="23"/>
    </location>
</feature>
<dbReference type="Gene3D" id="3.30.300.30">
    <property type="match status" value="1"/>
</dbReference>
<dbReference type="InterPro" id="IPR045851">
    <property type="entry name" value="AMP-bd_C_sf"/>
</dbReference>
<dbReference type="Pfam" id="PF00501">
    <property type="entry name" value="AMP-binding"/>
    <property type="match status" value="1"/>
</dbReference>
<dbReference type="Gene3D" id="3.40.50.12780">
    <property type="entry name" value="N-terminal domain of ligase-like"/>
    <property type="match status" value="1"/>
</dbReference>
<keyword evidence="7" id="KW-1185">Reference proteome</keyword>
<dbReference type="EMBL" id="FUZQ01000004">
    <property type="protein sequence ID" value="SKC66947.1"/>
    <property type="molecule type" value="Genomic_DNA"/>
</dbReference>
<dbReference type="InterPro" id="IPR000873">
    <property type="entry name" value="AMP-dep_synth/lig_dom"/>
</dbReference>
<dbReference type="OrthoDB" id="9803968at2"/>
<proteinExistence type="inferred from homology"/>
<keyword evidence="2 6" id="KW-0436">Ligase</keyword>
<evidence type="ECO:0000256" key="1">
    <source>
        <dbReference type="ARBA" id="ARBA00006432"/>
    </source>
</evidence>
<evidence type="ECO:0000256" key="2">
    <source>
        <dbReference type="ARBA" id="ARBA00022598"/>
    </source>
</evidence>
<evidence type="ECO:0000259" key="4">
    <source>
        <dbReference type="Pfam" id="PF00501"/>
    </source>
</evidence>
<reference evidence="6 7" key="1">
    <citation type="submission" date="2017-02" db="EMBL/GenBank/DDBJ databases">
        <authorList>
            <person name="Peterson S.W."/>
        </authorList>
    </citation>
    <scope>NUCLEOTIDE SEQUENCE [LARGE SCALE GENOMIC DNA]</scope>
    <source>
        <strain evidence="6 7">DSM 21481</strain>
    </source>
</reference>
<organism evidence="6 7">
    <name type="scientific">Krasilnikoviella flava</name>
    <dbReference type="NCBI Taxonomy" id="526729"/>
    <lineage>
        <taxon>Bacteria</taxon>
        <taxon>Bacillati</taxon>
        <taxon>Actinomycetota</taxon>
        <taxon>Actinomycetes</taxon>
        <taxon>Micrococcales</taxon>
        <taxon>Promicromonosporaceae</taxon>
        <taxon>Krasilnikoviella</taxon>
    </lineage>
</organism>
<feature type="domain" description="AMP-binding enzyme C-terminal" evidence="5">
    <location>
        <begin position="457"/>
        <end position="532"/>
    </location>
</feature>
<dbReference type="FunFam" id="3.30.300.30:FF:000007">
    <property type="entry name" value="4-coumarate--CoA ligase 2"/>
    <property type="match status" value="1"/>
</dbReference>
<dbReference type="InterPro" id="IPR025110">
    <property type="entry name" value="AMP-bd_C"/>
</dbReference>
<dbReference type="RefSeq" id="WP_079574711.1">
    <property type="nucleotide sequence ID" value="NZ_FUZQ01000004.1"/>
</dbReference>
<evidence type="ECO:0000259" key="5">
    <source>
        <dbReference type="Pfam" id="PF13193"/>
    </source>
</evidence>
<feature type="domain" description="AMP-dependent synthetase/ligase" evidence="4">
    <location>
        <begin position="46"/>
        <end position="406"/>
    </location>
</feature>
<sequence>MPDPSAGTADGRTDRSVIRSPHPDVEIPDVSLDEFLFASLDDADLDRVALVDGPSGAATTYGELRARVDAVAGAFAARGLGVGDVVALHSPNVPAFVAVFHGLLRAGVTVTTINALASGREVAKQLESSGARALVTVSALLTAAEDGADAVGMAPGDVVVLDGADGHPSLTELLAGGHPAPDVAFDPRTHLAVLPYSSGTTGLPKGVMLTHRNLVANVLQTQAYLPLTPDDVIPAVLPFFHIYGMTVLMNGAIYQRCSLVTLPRFDLAEYLRVVEQHRATVLLVAPPIALALAKHPAAAGRDLSSVRLLMSGAAPFDEHLAEAVGRRLPDARVLQGYGMSEMSPVSHVVPVDRTDISSGTVGLLVPNMIARLVDPATGEAIAQPDEGVSAPGELLCAGPNVMVGYLADEQATRDTLEPDGFLHTGDIVTVDADGAFTVVDRLKELIKHKGYQVAPAELEALLLTHPQIADAAVIGVPDPESGEVPKAFVVRTEGGRLTADDVQAFVADQVAPYKKVRVVEFVDAVPKSAAGKILRKELRAR</sequence>
<dbReference type="Pfam" id="PF13193">
    <property type="entry name" value="AMP-binding_C"/>
    <property type="match status" value="1"/>
</dbReference>
<dbReference type="STRING" id="526729.SAMN04324258_2389"/>
<accession>A0A1T5KTC0</accession>
<name>A0A1T5KTC0_9MICO</name>